<evidence type="ECO:0000313" key="2">
    <source>
        <dbReference type="EMBL" id="CAA9263836.1"/>
    </source>
</evidence>
<sequence length="87" mass="9649">MSAKPDRPDKPSKKTVIHVDRKKYEVDDSSLTGAEIRHLAGLGPDVDLYLEQHGDADDRVIADGDSVDLKNGMHFFSTPKYIDPGRV</sequence>
<gene>
    <name evidence="2" type="ORF">AVDCRST_MAG93-2313</name>
</gene>
<name>A0A6J4J0S7_9CHLR</name>
<dbReference type="InterPro" id="IPR027802">
    <property type="entry name" value="Multi-ubiquitin_dom"/>
</dbReference>
<accession>A0A6J4J0S7</accession>
<evidence type="ECO:0000259" key="1">
    <source>
        <dbReference type="Pfam" id="PF14452"/>
    </source>
</evidence>
<dbReference type="EMBL" id="CADCTR010000784">
    <property type="protein sequence ID" value="CAA9263836.1"/>
    <property type="molecule type" value="Genomic_DNA"/>
</dbReference>
<organism evidence="2">
    <name type="scientific">uncultured Chloroflexia bacterium</name>
    <dbReference type="NCBI Taxonomy" id="1672391"/>
    <lineage>
        <taxon>Bacteria</taxon>
        <taxon>Bacillati</taxon>
        <taxon>Chloroflexota</taxon>
        <taxon>Chloroflexia</taxon>
        <taxon>environmental samples</taxon>
    </lineage>
</organism>
<dbReference type="AlphaFoldDB" id="A0A6J4J0S7"/>
<proteinExistence type="predicted"/>
<feature type="domain" description="Multi-ubiquitin" evidence="1">
    <location>
        <begin position="17"/>
        <end position="79"/>
    </location>
</feature>
<dbReference type="Pfam" id="PF14452">
    <property type="entry name" value="Multi_ubiq"/>
    <property type="match status" value="1"/>
</dbReference>
<protein>
    <recommendedName>
        <fullName evidence="1">Multi-ubiquitin domain-containing protein</fullName>
    </recommendedName>
</protein>
<reference evidence="2" key="1">
    <citation type="submission" date="2020-02" db="EMBL/GenBank/DDBJ databases">
        <authorList>
            <person name="Meier V. D."/>
        </authorList>
    </citation>
    <scope>NUCLEOTIDE SEQUENCE</scope>
    <source>
        <strain evidence="2">AVDCRST_MAG93</strain>
    </source>
</reference>